<dbReference type="Gene3D" id="1.25.40.20">
    <property type="entry name" value="Ankyrin repeat-containing domain"/>
    <property type="match status" value="1"/>
</dbReference>
<evidence type="ECO:0000313" key="6">
    <source>
        <dbReference type="EMBL" id="KAF0688360.1"/>
    </source>
</evidence>
<dbReference type="PROSITE" id="PS50011">
    <property type="entry name" value="PROTEIN_KINASE_DOM"/>
    <property type="match status" value="1"/>
</dbReference>
<dbReference type="InterPro" id="IPR002110">
    <property type="entry name" value="Ankyrin_rpt"/>
</dbReference>
<feature type="non-terminal residue" evidence="6">
    <location>
        <position position="837"/>
    </location>
</feature>
<dbReference type="PROSITE" id="PS50088">
    <property type="entry name" value="ANK_REPEAT"/>
    <property type="match status" value="1"/>
</dbReference>
<proteinExistence type="predicted"/>
<dbReference type="GO" id="GO:0005524">
    <property type="term" value="F:ATP binding"/>
    <property type="evidence" value="ECO:0007669"/>
    <property type="project" value="InterPro"/>
</dbReference>
<protein>
    <recommendedName>
        <fullName evidence="5">Protein kinase domain-containing protein</fullName>
    </recommendedName>
</protein>
<sequence>MATWFRRTLWSTVDEDKDKELYQAARRGDLTKIIDCHNRLANVNQTHGRTKCTPLIAAVEGNFKLVVEELLKRGADGNFQSPLTGATALIQAARAGYANIVKMLVAYRSMDGTCAINVNLRNNRGETALFLAVKEQHIEVVRIMLDAGADTAFDYMVDDDSEQDDFQVIKKHTIIEVAATGTSPSNDIAKLLQIRRSPISGFDKLIEYIKSFPPDKSWRIFEHYNLFAEVVATCNNSIFTATSDHDMSVLVAKLTEGHNPNFFEVMNSDAAAMHLVRAERWGPVSINGVNCFAVVMERGKENCKDLLPSLTGHYRVRCLKEVVTSVAFLHSKGFLHGDLKLENVVRFHCGTFFAYKLIDFDHTVELGSVMLQHCTAQYCPPEMAHCYLGLNPISFNAATTFDIWCLGVFLLILFVPGGNLVEFNNLVEDDAILRVIAADGFSLQRSIETTGLNEEMRKLIAQCLEPDPMKRTTTLQPLFEFIEKQNTEETHTAAMSAPVPIRMTCQLPCLWKLAINLPEAASIIPGGERLKSMKCSLAIATIATGRLVCGYDCDGKISSKVESDIVCSTIPFLKVWYYFERARLCLQDLSCPAEQLSFESPDLNLLEHTTRELEKIHPTAAPLAIEQTLIEWIATLTDKIVPYEGVKKIKDNIVHAFGAFCIDVSTKKESEKLLDCIIREQEPRRGEQHEILGMELIFDIESKQWIWMCQRHVPRNQRANSPHNEEAKSEISDESHKTTPKECVPLPCFWTLEASKDEKPFAEDVERLRKTEFRVGFQQRENISTNLPVWKSSFLLNECLEIASILDFTMDDGREFQLNGLNTLKKYVKTLETIHDS</sequence>
<keyword evidence="1" id="KW-0677">Repeat</keyword>
<dbReference type="Pfam" id="PF12796">
    <property type="entry name" value="Ank_2"/>
    <property type="match status" value="1"/>
</dbReference>
<evidence type="ECO:0000256" key="2">
    <source>
        <dbReference type="ARBA" id="ARBA00023043"/>
    </source>
</evidence>
<accession>A0A6A4XZA6</accession>
<reference evidence="6" key="1">
    <citation type="submission" date="2019-06" db="EMBL/GenBank/DDBJ databases">
        <title>Genomics analysis of Aphanomyces spp. identifies a new class of oomycete effector associated with host adaptation.</title>
        <authorList>
            <person name="Gaulin E."/>
        </authorList>
    </citation>
    <scope>NUCLEOTIDE SEQUENCE</scope>
    <source>
        <strain evidence="6">CBS 578.67</strain>
    </source>
</reference>
<dbReference type="InterPro" id="IPR011009">
    <property type="entry name" value="Kinase-like_dom_sf"/>
</dbReference>
<keyword evidence="2 3" id="KW-0040">ANK repeat</keyword>
<feature type="domain" description="Protein kinase" evidence="5">
    <location>
        <begin position="174"/>
        <end position="482"/>
    </location>
</feature>
<dbReference type="SMART" id="SM00220">
    <property type="entry name" value="S_TKc"/>
    <property type="match status" value="1"/>
</dbReference>
<dbReference type="GO" id="GO:0004672">
    <property type="term" value="F:protein kinase activity"/>
    <property type="evidence" value="ECO:0007669"/>
    <property type="project" value="InterPro"/>
</dbReference>
<dbReference type="InterPro" id="IPR036770">
    <property type="entry name" value="Ankyrin_rpt-contain_sf"/>
</dbReference>
<dbReference type="EMBL" id="VJMH01006732">
    <property type="protein sequence ID" value="KAF0688360.1"/>
    <property type="molecule type" value="Genomic_DNA"/>
</dbReference>
<dbReference type="InterPro" id="IPR000719">
    <property type="entry name" value="Prot_kinase_dom"/>
</dbReference>
<organism evidence="6">
    <name type="scientific">Aphanomyces stellatus</name>
    <dbReference type="NCBI Taxonomy" id="120398"/>
    <lineage>
        <taxon>Eukaryota</taxon>
        <taxon>Sar</taxon>
        <taxon>Stramenopiles</taxon>
        <taxon>Oomycota</taxon>
        <taxon>Saprolegniomycetes</taxon>
        <taxon>Saprolegniales</taxon>
        <taxon>Verrucalvaceae</taxon>
        <taxon>Aphanomyces</taxon>
    </lineage>
</organism>
<evidence type="ECO:0000256" key="4">
    <source>
        <dbReference type="SAM" id="MobiDB-lite"/>
    </source>
</evidence>
<dbReference type="Pfam" id="PF00069">
    <property type="entry name" value="Pkinase"/>
    <property type="match status" value="1"/>
</dbReference>
<feature type="region of interest" description="Disordered" evidence="4">
    <location>
        <begin position="717"/>
        <end position="740"/>
    </location>
</feature>
<dbReference type="SUPFAM" id="SSF56112">
    <property type="entry name" value="Protein kinase-like (PK-like)"/>
    <property type="match status" value="1"/>
</dbReference>
<name>A0A6A4XZA6_9STRA</name>
<dbReference type="SMART" id="SM00248">
    <property type="entry name" value="ANK"/>
    <property type="match status" value="3"/>
</dbReference>
<dbReference type="PANTHER" id="PTHR24126">
    <property type="entry name" value="ANKYRIN REPEAT, PH AND SEC7 DOMAIN CONTAINING PROTEIN SECG-RELATED"/>
    <property type="match status" value="1"/>
</dbReference>
<dbReference type="Gene3D" id="1.10.510.10">
    <property type="entry name" value="Transferase(Phosphotransferase) domain 1"/>
    <property type="match status" value="1"/>
</dbReference>
<comment type="caution">
    <text evidence="6">The sequence shown here is derived from an EMBL/GenBank/DDBJ whole genome shotgun (WGS) entry which is preliminary data.</text>
</comment>
<evidence type="ECO:0000259" key="5">
    <source>
        <dbReference type="PROSITE" id="PS50011"/>
    </source>
</evidence>
<evidence type="ECO:0000256" key="1">
    <source>
        <dbReference type="ARBA" id="ARBA00022737"/>
    </source>
</evidence>
<dbReference type="SUPFAM" id="SSF48403">
    <property type="entry name" value="Ankyrin repeat"/>
    <property type="match status" value="1"/>
</dbReference>
<gene>
    <name evidence="6" type="ORF">As57867_019947</name>
</gene>
<evidence type="ECO:0000256" key="3">
    <source>
        <dbReference type="PROSITE-ProRule" id="PRU00023"/>
    </source>
</evidence>
<dbReference type="OrthoDB" id="539213at2759"/>
<dbReference type="PROSITE" id="PS50297">
    <property type="entry name" value="ANK_REP_REGION"/>
    <property type="match status" value="1"/>
</dbReference>
<dbReference type="AlphaFoldDB" id="A0A6A4XZA6"/>
<dbReference type="PANTHER" id="PTHR24126:SF14">
    <property type="entry name" value="ANK_REP_REGION DOMAIN-CONTAINING PROTEIN"/>
    <property type="match status" value="1"/>
</dbReference>
<feature type="repeat" description="ANK" evidence="3">
    <location>
        <begin position="124"/>
        <end position="150"/>
    </location>
</feature>
<feature type="compositionally biased region" description="Basic and acidic residues" evidence="4">
    <location>
        <begin position="723"/>
        <end position="740"/>
    </location>
</feature>